<gene>
    <name evidence="2" type="primary">RPS6</name>
    <name evidence="2" type="ORF">SNAT2548_LOCUS10255</name>
</gene>
<keyword evidence="1" id="KW-0472">Membrane</keyword>
<dbReference type="AlphaFoldDB" id="A0A812L716"/>
<dbReference type="InterPro" id="IPR009030">
    <property type="entry name" value="Growth_fac_rcpt_cys_sf"/>
</dbReference>
<feature type="transmembrane region" description="Helical" evidence="1">
    <location>
        <begin position="624"/>
        <end position="643"/>
    </location>
</feature>
<comment type="caution">
    <text evidence="2">The sequence shown here is derived from an EMBL/GenBank/DDBJ whole genome shotgun (WGS) entry which is preliminary data.</text>
</comment>
<dbReference type="Gene3D" id="2.10.50.10">
    <property type="entry name" value="Tumor Necrosis Factor Receptor, subunit A, domain 2"/>
    <property type="match status" value="1"/>
</dbReference>
<feature type="transmembrane region" description="Helical" evidence="1">
    <location>
        <begin position="732"/>
        <end position="751"/>
    </location>
</feature>
<keyword evidence="1" id="KW-1133">Transmembrane helix</keyword>
<protein>
    <submittedName>
        <fullName evidence="2">RPS6 protein</fullName>
    </submittedName>
</protein>
<evidence type="ECO:0000313" key="2">
    <source>
        <dbReference type="EMBL" id="CAE7236896.1"/>
    </source>
</evidence>
<feature type="transmembrane region" description="Helical" evidence="1">
    <location>
        <begin position="920"/>
        <end position="946"/>
    </location>
</feature>
<dbReference type="SMART" id="SM01411">
    <property type="entry name" value="Ephrin_rec_like"/>
    <property type="match status" value="1"/>
</dbReference>
<name>A0A812L716_9DINO</name>
<keyword evidence="1" id="KW-0812">Transmembrane</keyword>
<dbReference type="PANTHER" id="PTHR46967">
    <property type="entry name" value="INSULIN-LIKE GROWTH FACTOR BINDING PROTEIN,N-TERMINAL"/>
    <property type="match status" value="1"/>
</dbReference>
<feature type="transmembrane region" description="Helical" evidence="1">
    <location>
        <begin position="889"/>
        <end position="908"/>
    </location>
</feature>
<proteinExistence type="predicted"/>
<reference evidence="2" key="1">
    <citation type="submission" date="2021-02" db="EMBL/GenBank/DDBJ databases">
        <authorList>
            <person name="Dougan E. K."/>
            <person name="Rhodes N."/>
            <person name="Thang M."/>
            <person name="Chan C."/>
        </authorList>
    </citation>
    <scope>NUCLEOTIDE SEQUENCE</scope>
</reference>
<dbReference type="SUPFAM" id="SSF57184">
    <property type="entry name" value="Growth factor receptor domain"/>
    <property type="match status" value="1"/>
</dbReference>
<dbReference type="EMBL" id="CAJNDS010000836">
    <property type="protein sequence ID" value="CAE7236896.1"/>
    <property type="molecule type" value="Genomic_DNA"/>
</dbReference>
<accession>A0A812L716</accession>
<dbReference type="OrthoDB" id="6515930at2759"/>
<feature type="transmembrane region" description="Helical" evidence="1">
    <location>
        <begin position="591"/>
        <end position="612"/>
    </location>
</feature>
<feature type="transmembrane region" description="Helical" evidence="1">
    <location>
        <begin position="782"/>
        <end position="802"/>
    </location>
</feature>
<sequence length="1253" mass="137550">MGALPGSSWQNIHEEDLESAGLRETAIRMVVYDWISAEVASELTGILLSEVLGYNVTMNTERATESVAGSLQLAGCVSQDCSERLPRSHVAMDTWLWGTPGEFANLDTTRPSLAPRRLGSMGWTGQESLYVKGSVREEAYHTAGLALDFYRSYNTSLHQAAKFFSRVSDLDTGQFVPCNSSNYESASDYQMRTYAQVTGDTEGVAETPSGYIARCPDDYFWPSPACRHNTSECIPIIAAGFGWNYYVWMQWSTWFSMPTAIGIAKEGHWESVVENFETVFYWWYPDAAFLHLDAWTVAMPRHSRREWAVSFYRTGFPEITVEKLVSSHLPVLAPRVSRFLEKFLMDLEDILGLLLEVHEGATPWAAACNWVRLKRRLWREWIPVDTQCLPGEGLQNSLEEYVTNRSEAVGCSTCRPGRFSKSVVDDTGATFACEPCPAGTFESAFGRTACVGCDAGTFTNSSGRANCDYCELGRYANASGMTFCHACGSEHWTTSQLVVSDGVDTWVQVKGMTSGSFCTCIAGWFLNQQGICEQCIGMVYRCFGRASRCSGGPPGSCAPGRDPGTITCSECLPGRMPLQDGSCGRCIATSYAIFGLVVLALVFCIALVYVVLALQADRATQPGHFFVGIVALSQLVTLIQQLLVVSKLGIEWHEPINEILKGLAVLGVDLDMIAFSCVATVSPVLKYVLSVSVTPILACIALVVHLVAVAFKRYVRPGLKVRLDASQLLRTVGSLVSLLFIGIFTALVTPFQCNSHPNGRRTVQQYASVFCNLRDAHLQMSVIGAAACLMPLCFLAVCIWIIHLELPKRLLRADATYCRACSFLWLRFRPGGERFVIFMQVRNALMVLCPLLPSVSVKLVVLNMLLYVSLIAVTVSQPWRVPASNVLDTVLHVGLLVVLYMASLFAGHDVDRASLAQATAISLFFVLMMVVAVAVAILYGLGLYLVRQNRKPWRSRQLCAASEDPAATAGSTFNVFLDTDNLQDLTELFNFVRDTETLIILASPGIMGRKWCVGEVVTAKLHKVHSVVVRWPNFMDWSATRQEDLSFAIPGIEALTAYSISLDDVSSALHWMKTLDSFPFPASLDTESIGKICDALTGTVLPSLERRSARPDCVILVDPANQEAVATAHILLELLKLGKEVRLSPMVLKAGEDFPDYAVKALLICSSGCFHSEAVASWLINLPWPQPSIFPILSEPDFAVPTEPYENAVQGVAGAFTDAELATYASVLQAVFQEIASVLAPQSYSSTQDAWAY</sequence>
<dbReference type="SUPFAM" id="SSF53850">
    <property type="entry name" value="Periplasmic binding protein-like II"/>
    <property type="match status" value="1"/>
</dbReference>
<organism evidence="2 3">
    <name type="scientific">Symbiodinium natans</name>
    <dbReference type="NCBI Taxonomy" id="878477"/>
    <lineage>
        <taxon>Eukaryota</taxon>
        <taxon>Sar</taxon>
        <taxon>Alveolata</taxon>
        <taxon>Dinophyceae</taxon>
        <taxon>Suessiales</taxon>
        <taxon>Symbiodiniaceae</taxon>
        <taxon>Symbiodinium</taxon>
    </lineage>
</organism>
<feature type="transmembrane region" description="Helical" evidence="1">
    <location>
        <begin position="687"/>
        <end position="711"/>
    </location>
</feature>
<evidence type="ECO:0000256" key="1">
    <source>
        <dbReference type="SAM" id="Phobius"/>
    </source>
</evidence>
<dbReference type="Proteomes" id="UP000604046">
    <property type="component" value="Unassembled WGS sequence"/>
</dbReference>
<evidence type="ECO:0000313" key="3">
    <source>
        <dbReference type="Proteomes" id="UP000604046"/>
    </source>
</evidence>
<keyword evidence="3" id="KW-1185">Reference proteome</keyword>
<dbReference type="PANTHER" id="PTHR46967:SF1">
    <property type="entry name" value="KERATIN-ASSOCIATED PROTEIN 16-1-LIKE"/>
    <property type="match status" value="1"/>
</dbReference>